<evidence type="ECO:0000313" key="11">
    <source>
        <dbReference type="EMBL" id="PZF78040.1"/>
    </source>
</evidence>
<dbReference type="InterPro" id="IPR027417">
    <property type="entry name" value="P-loop_NTPase"/>
</dbReference>
<dbReference type="CDD" id="cd03257">
    <property type="entry name" value="ABC_NikE_OppD_transporters"/>
    <property type="match status" value="1"/>
</dbReference>
<evidence type="ECO:0000313" key="12">
    <source>
        <dbReference type="Proteomes" id="UP000248795"/>
    </source>
</evidence>
<keyword evidence="7 11" id="KW-0067">ATP-binding</keyword>
<dbReference type="GO" id="GO:0005524">
    <property type="term" value="F:ATP binding"/>
    <property type="evidence" value="ECO:0007669"/>
    <property type="project" value="UniProtKB-KW"/>
</dbReference>
<feature type="domain" description="ABC transporter" evidence="10">
    <location>
        <begin position="5"/>
        <end position="251"/>
    </location>
</feature>
<dbReference type="Pfam" id="PF08352">
    <property type="entry name" value="oligo_HPY"/>
    <property type="match status" value="1"/>
</dbReference>
<dbReference type="GO" id="GO:0055085">
    <property type="term" value="P:transmembrane transport"/>
    <property type="evidence" value="ECO:0007669"/>
    <property type="project" value="UniProtKB-ARBA"/>
</dbReference>
<keyword evidence="12" id="KW-1185">Reference proteome</keyword>
<protein>
    <submittedName>
        <fullName evidence="11">ABC transporter ATP-binding protein</fullName>
    </submittedName>
</protein>
<dbReference type="PANTHER" id="PTHR43297">
    <property type="entry name" value="OLIGOPEPTIDE TRANSPORT ATP-BINDING PROTEIN APPD"/>
    <property type="match status" value="1"/>
</dbReference>
<gene>
    <name evidence="11" type="ORF">DK847_06340</name>
</gene>
<dbReference type="InterPro" id="IPR050388">
    <property type="entry name" value="ABC_Ni/Peptide_Import"/>
</dbReference>
<organism evidence="11 12">
    <name type="scientific">Aestuariivirga litoralis</name>
    <dbReference type="NCBI Taxonomy" id="2650924"/>
    <lineage>
        <taxon>Bacteria</taxon>
        <taxon>Pseudomonadati</taxon>
        <taxon>Pseudomonadota</taxon>
        <taxon>Alphaproteobacteria</taxon>
        <taxon>Hyphomicrobiales</taxon>
        <taxon>Aestuariivirgaceae</taxon>
        <taxon>Aestuariivirga</taxon>
    </lineage>
</organism>
<dbReference type="SUPFAM" id="SSF52540">
    <property type="entry name" value="P-loop containing nucleoside triphosphate hydrolases"/>
    <property type="match status" value="1"/>
</dbReference>
<dbReference type="InterPro" id="IPR017871">
    <property type="entry name" value="ABC_transporter-like_CS"/>
</dbReference>
<dbReference type="AlphaFoldDB" id="A0A2W2AZG5"/>
<accession>A0A2W2AZG5</accession>
<comment type="subcellular location">
    <subcellularLocation>
        <location evidence="1">Cell inner membrane</location>
        <topology evidence="1">Peripheral membrane protein</topology>
    </subcellularLocation>
</comment>
<keyword evidence="5" id="KW-0997">Cell inner membrane</keyword>
<evidence type="ECO:0000256" key="8">
    <source>
        <dbReference type="ARBA" id="ARBA00022967"/>
    </source>
</evidence>
<evidence type="ECO:0000256" key="5">
    <source>
        <dbReference type="ARBA" id="ARBA00022519"/>
    </source>
</evidence>
<dbReference type="InterPro" id="IPR003439">
    <property type="entry name" value="ABC_transporter-like_ATP-bd"/>
</dbReference>
<sequence length="281" mass="30559">MSPVIDIKNLSARTAVSPILRDVSLSVNAGEVMALVGESGAGKSTIAKAVLGILPAGIKVTGGNIFFEGTDLLALAPAKLRELLGVRIALIPQDPLTSLNPARRIGDQLTDGLRLRAGLSRKAAFDRALSLLNDVHIREPERVLQRYPHELSGGMRQRVLIAQAFSLNPHVIIADEPTTALDVTVQKQVLRLIRDMQREHRTTLLFVTHDLGVVAQICDRMTVLYGGKVLEQGATAEILQNPQSPYTRALLAASPRYDQPEQSLKPVPEALIAELRREIGM</sequence>
<dbReference type="SMART" id="SM00382">
    <property type="entry name" value="AAA"/>
    <property type="match status" value="1"/>
</dbReference>
<reference evidence="12" key="1">
    <citation type="submission" date="2018-06" db="EMBL/GenBank/DDBJ databases">
        <title>Aestuariibacter litoralis strain KCTC 52945T.</title>
        <authorList>
            <person name="Li X."/>
            <person name="Salam N."/>
            <person name="Li J.-L."/>
            <person name="Chen Y.-M."/>
            <person name="Yang Z.-W."/>
            <person name="Zhang L.-Y."/>
            <person name="Han M.-X."/>
            <person name="Xiao M."/>
            <person name="Li W.-J."/>
        </authorList>
    </citation>
    <scope>NUCLEOTIDE SEQUENCE [LARGE SCALE GENOMIC DNA]</scope>
    <source>
        <strain evidence="12">KCTC 52945</strain>
    </source>
</reference>
<evidence type="ECO:0000256" key="1">
    <source>
        <dbReference type="ARBA" id="ARBA00004417"/>
    </source>
</evidence>
<evidence type="ECO:0000256" key="3">
    <source>
        <dbReference type="ARBA" id="ARBA00022448"/>
    </source>
</evidence>
<dbReference type="Pfam" id="PF00005">
    <property type="entry name" value="ABC_tran"/>
    <property type="match status" value="1"/>
</dbReference>
<keyword evidence="6" id="KW-0547">Nucleotide-binding</keyword>
<dbReference type="PANTHER" id="PTHR43297:SF14">
    <property type="entry name" value="ATPASE AAA-TYPE CORE DOMAIN-CONTAINING PROTEIN"/>
    <property type="match status" value="1"/>
</dbReference>
<name>A0A2W2AZG5_9HYPH</name>
<comment type="similarity">
    <text evidence="2">Belongs to the ABC transporter superfamily.</text>
</comment>
<dbReference type="GO" id="GO:0015833">
    <property type="term" value="P:peptide transport"/>
    <property type="evidence" value="ECO:0007669"/>
    <property type="project" value="InterPro"/>
</dbReference>
<dbReference type="GO" id="GO:0016887">
    <property type="term" value="F:ATP hydrolysis activity"/>
    <property type="evidence" value="ECO:0007669"/>
    <property type="project" value="InterPro"/>
</dbReference>
<dbReference type="Gene3D" id="3.40.50.300">
    <property type="entry name" value="P-loop containing nucleotide triphosphate hydrolases"/>
    <property type="match status" value="1"/>
</dbReference>
<keyword evidence="4" id="KW-1003">Cell membrane</keyword>
<comment type="caution">
    <text evidence="11">The sequence shown here is derived from an EMBL/GenBank/DDBJ whole genome shotgun (WGS) entry which is preliminary data.</text>
</comment>
<dbReference type="InterPro" id="IPR003593">
    <property type="entry name" value="AAA+_ATPase"/>
</dbReference>
<dbReference type="FunFam" id="3.40.50.300:FF:000016">
    <property type="entry name" value="Oligopeptide ABC transporter ATP-binding component"/>
    <property type="match status" value="1"/>
</dbReference>
<dbReference type="PROSITE" id="PS50893">
    <property type="entry name" value="ABC_TRANSPORTER_2"/>
    <property type="match status" value="1"/>
</dbReference>
<evidence type="ECO:0000256" key="6">
    <source>
        <dbReference type="ARBA" id="ARBA00022741"/>
    </source>
</evidence>
<dbReference type="Proteomes" id="UP000248795">
    <property type="component" value="Unassembled WGS sequence"/>
</dbReference>
<evidence type="ECO:0000256" key="4">
    <source>
        <dbReference type="ARBA" id="ARBA00022475"/>
    </source>
</evidence>
<dbReference type="PROSITE" id="PS00211">
    <property type="entry name" value="ABC_TRANSPORTER_1"/>
    <property type="match status" value="1"/>
</dbReference>
<keyword evidence="8" id="KW-1278">Translocase</keyword>
<evidence type="ECO:0000256" key="7">
    <source>
        <dbReference type="ARBA" id="ARBA00022840"/>
    </source>
</evidence>
<dbReference type="GO" id="GO:0005886">
    <property type="term" value="C:plasma membrane"/>
    <property type="evidence" value="ECO:0007669"/>
    <property type="project" value="UniProtKB-SubCell"/>
</dbReference>
<dbReference type="EMBL" id="QKVK01000002">
    <property type="protein sequence ID" value="PZF78040.1"/>
    <property type="molecule type" value="Genomic_DNA"/>
</dbReference>
<evidence type="ECO:0000259" key="10">
    <source>
        <dbReference type="PROSITE" id="PS50893"/>
    </source>
</evidence>
<proteinExistence type="inferred from homology"/>
<dbReference type="RefSeq" id="WP_111196948.1">
    <property type="nucleotide sequence ID" value="NZ_QKVK01000002.1"/>
</dbReference>
<keyword evidence="3" id="KW-0813">Transport</keyword>
<evidence type="ECO:0000256" key="9">
    <source>
        <dbReference type="ARBA" id="ARBA00023136"/>
    </source>
</evidence>
<keyword evidence="9" id="KW-0472">Membrane</keyword>
<evidence type="ECO:0000256" key="2">
    <source>
        <dbReference type="ARBA" id="ARBA00005417"/>
    </source>
</evidence>
<dbReference type="InterPro" id="IPR013563">
    <property type="entry name" value="Oligopep_ABC_C"/>
</dbReference>